<dbReference type="Gene3D" id="3.40.1080.20">
    <property type="entry name" value="Acetyl-CoA hydrolase/transferase C-terminal domain"/>
    <property type="match status" value="1"/>
</dbReference>
<dbReference type="FunFam" id="3.30.750.70:FF:000002">
    <property type="entry name" value="Acetyl-CoA hydrolase Ach1"/>
    <property type="match status" value="1"/>
</dbReference>
<proteinExistence type="predicted"/>
<dbReference type="GO" id="GO:0006083">
    <property type="term" value="P:acetate metabolic process"/>
    <property type="evidence" value="ECO:0007669"/>
    <property type="project" value="InterPro"/>
</dbReference>
<feature type="domain" description="Acetyl-CoA hydrolase/transferase C-terminal" evidence="1">
    <location>
        <begin position="148"/>
        <end position="226"/>
    </location>
</feature>
<dbReference type="GO" id="GO:0008775">
    <property type="term" value="F:acetate CoA-transferase activity"/>
    <property type="evidence" value="ECO:0007669"/>
    <property type="project" value="InterPro"/>
</dbReference>
<dbReference type="GO" id="GO:0003986">
    <property type="term" value="F:acetyl-CoA hydrolase activity"/>
    <property type="evidence" value="ECO:0007669"/>
    <property type="project" value="TreeGrafter"/>
</dbReference>
<dbReference type="InterPro" id="IPR038460">
    <property type="entry name" value="AcetylCoA_hyd_C_sf"/>
</dbReference>
<evidence type="ECO:0000313" key="3">
    <source>
        <dbReference type="Proteomes" id="UP000308444"/>
    </source>
</evidence>
<evidence type="ECO:0000313" key="2">
    <source>
        <dbReference type="EMBL" id="TKJ00739.1"/>
    </source>
</evidence>
<dbReference type="InterPro" id="IPR026888">
    <property type="entry name" value="AcetylCoA_hyd_C"/>
</dbReference>
<dbReference type="SUPFAM" id="SSF100950">
    <property type="entry name" value="NagB/RpiA/CoA transferase-like"/>
    <property type="match status" value="2"/>
</dbReference>
<dbReference type="PANTHER" id="PTHR43609:SF1">
    <property type="entry name" value="ACETYL-COA HYDROLASE"/>
    <property type="match status" value="1"/>
</dbReference>
<feature type="non-terminal residue" evidence="2">
    <location>
        <position position="1"/>
    </location>
</feature>
<dbReference type="InterPro" id="IPR037171">
    <property type="entry name" value="NagB/RpiA_transferase-like"/>
</dbReference>
<feature type="non-terminal residue" evidence="2">
    <location>
        <position position="228"/>
    </location>
</feature>
<organism evidence="2 3">
    <name type="scientific">Bacillus cereus</name>
    <dbReference type="NCBI Taxonomy" id="1396"/>
    <lineage>
        <taxon>Bacteria</taxon>
        <taxon>Bacillati</taxon>
        <taxon>Bacillota</taxon>
        <taxon>Bacilli</taxon>
        <taxon>Bacillales</taxon>
        <taxon>Bacillaceae</taxon>
        <taxon>Bacillus</taxon>
        <taxon>Bacillus cereus group</taxon>
    </lineage>
</organism>
<reference evidence="2 3" key="1">
    <citation type="journal article" date="2019" name="Environ. Microbiol.">
        <title>An active ?-lactamase is a part of an orchestrated cell wall stress resistance network of Bacillus subtilis and related rhizosphere species.</title>
        <authorList>
            <person name="Bucher T."/>
            <person name="Keren-Paz A."/>
            <person name="Hausser J."/>
            <person name="Olender T."/>
            <person name="Cytryn E."/>
            <person name="Kolodkin-Gal I."/>
        </authorList>
    </citation>
    <scope>NUCLEOTIDE SEQUENCE [LARGE SCALE GENOMIC DNA]</scope>
    <source>
        <strain evidence="2 3">I32</strain>
    </source>
</reference>
<comment type="caution">
    <text evidence="2">The sequence shown here is derived from an EMBL/GenBank/DDBJ whole genome shotgun (WGS) entry which is preliminary data.</text>
</comment>
<dbReference type="InterPro" id="IPR046433">
    <property type="entry name" value="ActCoA_hydro"/>
</dbReference>
<dbReference type="EMBL" id="SZOH01001495">
    <property type="protein sequence ID" value="TKJ00739.1"/>
    <property type="molecule type" value="Genomic_DNA"/>
</dbReference>
<dbReference type="Proteomes" id="UP000308444">
    <property type="component" value="Unassembled WGS sequence"/>
</dbReference>
<evidence type="ECO:0000259" key="1">
    <source>
        <dbReference type="Pfam" id="PF13336"/>
    </source>
</evidence>
<dbReference type="Gene3D" id="3.30.750.70">
    <property type="entry name" value="4-hydroxybutyrate coenzyme like domains"/>
    <property type="match status" value="1"/>
</dbReference>
<accession>A0A9X9A6V5</accession>
<dbReference type="PANTHER" id="PTHR43609">
    <property type="entry name" value="ACETYL-COA HYDROLASE"/>
    <property type="match status" value="1"/>
</dbReference>
<keyword evidence="2" id="KW-0378">Hydrolase</keyword>
<name>A0A9X9A6V5_BACCE</name>
<sequence length="228" mass="25298">EGLHDLYEPGKQGERLPIPLVKTDDRIGTIGIPIDPEKVKGIVFTNQLDSPSTIVPPDEETVIMAQHLIEFLREEVKIGRLTNRLAPLQSGIGSVANAVLHGMLDSEFEDLEVYSEVLQDAVFDLMDVGKVNFASCCSITLSEEKMQQVFSNFEKYRDKLMMRPQEISNHPEIIRRLGLISINTALELDIYGNVNSTHVLGTKMMNGIGGSGDFARNARLAIFVTKSI</sequence>
<dbReference type="Pfam" id="PF13336">
    <property type="entry name" value="AcetylCoA_hyd_C"/>
    <property type="match status" value="1"/>
</dbReference>
<gene>
    <name evidence="2" type="ORF">FC695_20840</name>
</gene>
<protein>
    <submittedName>
        <fullName evidence="2">Acetyl-CoA hydrolase</fullName>
    </submittedName>
</protein>
<dbReference type="AlphaFoldDB" id="A0A9X9A6V5"/>